<comment type="caution">
    <text evidence="1">The sequence shown here is derived from an EMBL/GenBank/DDBJ whole genome shotgun (WGS) entry which is preliminary data.</text>
</comment>
<gene>
    <name evidence="1" type="ORF">PIB30_066201</name>
</gene>
<name>A0ABU6VKJ7_9FABA</name>
<dbReference type="EMBL" id="JASCZI010151706">
    <property type="protein sequence ID" value="MED6174150.1"/>
    <property type="molecule type" value="Genomic_DNA"/>
</dbReference>
<keyword evidence="2" id="KW-1185">Reference proteome</keyword>
<accession>A0ABU6VKJ7</accession>
<reference evidence="1 2" key="1">
    <citation type="journal article" date="2023" name="Plants (Basel)">
        <title>Bridging the Gap: Combining Genomics and Transcriptomics Approaches to Understand Stylosanthes scabra, an Orphan Legume from the Brazilian Caatinga.</title>
        <authorList>
            <person name="Ferreira-Neto J.R.C."/>
            <person name="da Silva M.D."/>
            <person name="Binneck E."/>
            <person name="de Melo N.F."/>
            <person name="da Silva R.H."/>
            <person name="de Melo A.L.T.M."/>
            <person name="Pandolfi V."/>
            <person name="Bustamante F.O."/>
            <person name="Brasileiro-Vidal A.C."/>
            <person name="Benko-Iseppon A.M."/>
        </authorList>
    </citation>
    <scope>NUCLEOTIDE SEQUENCE [LARGE SCALE GENOMIC DNA]</scope>
    <source>
        <tissue evidence="1">Leaves</tissue>
    </source>
</reference>
<evidence type="ECO:0000313" key="1">
    <source>
        <dbReference type="EMBL" id="MED6174150.1"/>
    </source>
</evidence>
<dbReference type="Proteomes" id="UP001341840">
    <property type="component" value="Unassembled WGS sequence"/>
</dbReference>
<evidence type="ECO:0000313" key="2">
    <source>
        <dbReference type="Proteomes" id="UP001341840"/>
    </source>
</evidence>
<protein>
    <submittedName>
        <fullName evidence="1">Uncharacterized protein</fullName>
    </submittedName>
</protein>
<proteinExistence type="predicted"/>
<sequence length="204" mass="21965">MCDFAAALAVSSHRLCSLSSPEFIKLPKTKPHPSPDLSSVGLLKFYLVGAVVRTGMMAEIRGSIVVTAELVLAATNAGTNGLGAYGVRVIADLVNKVFKERTSDFIGKGSFSEGINSCLGGIDSHDFGLKENVILGLQSRFSHCDSGFHRGQGPCFNVSILVKHESIQFSTEKNSKVFRAYRIDPETPRIDSYPSKDEVSLPGL</sequence>
<organism evidence="1 2">
    <name type="scientific">Stylosanthes scabra</name>
    <dbReference type="NCBI Taxonomy" id="79078"/>
    <lineage>
        <taxon>Eukaryota</taxon>
        <taxon>Viridiplantae</taxon>
        <taxon>Streptophyta</taxon>
        <taxon>Embryophyta</taxon>
        <taxon>Tracheophyta</taxon>
        <taxon>Spermatophyta</taxon>
        <taxon>Magnoliopsida</taxon>
        <taxon>eudicotyledons</taxon>
        <taxon>Gunneridae</taxon>
        <taxon>Pentapetalae</taxon>
        <taxon>rosids</taxon>
        <taxon>fabids</taxon>
        <taxon>Fabales</taxon>
        <taxon>Fabaceae</taxon>
        <taxon>Papilionoideae</taxon>
        <taxon>50 kb inversion clade</taxon>
        <taxon>dalbergioids sensu lato</taxon>
        <taxon>Dalbergieae</taxon>
        <taxon>Pterocarpus clade</taxon>
        <taxon>Stylosanthes</taxon>
    </lineage>
</organism>